<evidence type="ECO:0000313" key="3">
    <source>
        <dbReference type="EMBL" id="MCA9382180.1"/>
    </source>
</evidence>
<evidence type="ECO:0000256" key="2">
    <source>
        <dbReference type="SAM" id="Phobius"/>
    </source>
</evidence>
<reference evidence="3" key="2">
    <citation type="journal article" date="2021" name="Microbiome">
        <title>Successional dynamics and alternative stable states in a saline activated sludge microbial community over 9 years.</title>
        <authorList>
            <person name="Wang Y."/>
            <person name="Ye J."/>
            <person name="Ju F."/>
            <person name="Liu L."/>
            <person name="Boyd J.A."/>
            <person name="Deng Y."/>
            <person name="Parks D.H."/>
            <person name="Jiang X."/>
            <person name="Yin X."/>
            <person name="Woodcroft B.J."/>
            <person name="Tyson G.W."/>
            <person name="Hugenholtz P."/>
            <person name="Polz M.F."/>
            <person name="Zhang T."/>
        </authorList>
    </citation>
    <scope>NUCLEOTIDE SEQUENCE</scope>
    <source>
        <strain evidence="3">HKST-UBA10</strain>
    </source>
</reference>
<comment type="caution">
    <text evidence="3">The sequence shown here is derived from an EMBL/GenBank/DDBJ whole genome shotgun (WGS) entry which is preliminary data.</text>
</comment>
<protein>
    <submittedName>
        <fullName evidence="3">Uncharacterized protein</fullName>
    </submittedName>
</protein>
<reference evidence="3" key="1">
    <citation type="submission" date="2020-04" db="EMBL/GenBank/DDBJ databases">
        <authorList>
            <person name="Zhang T."/>
        </authorList>
    </citation>
    <scope>NUCLEOTIDE SEQUENCE</scope>
    <source>
        <strain evidence="3">HKST-UBA10</strain>
    </source>
</reference>
<keyword evidence="2" id="KW-1133">Transmembrane helix</keyword>
<keyword evidence="2" id="KW-0472">Membrane</keyword>
<feature type="region of interest" description="Disordered" evidence="1">
    <location>
        <begin position="73"/>
        <end position="93"/>
    </location>
</feature>
<dbReference type="AlphaFoldDB" id="A0A955L3D3"/>
<sequence length="263" mass="29233">METQEAESVNTNVSNQKAVKPAKDSTNLVLGILCIILCAAVFGLLYMYMNLSSEYQNLNDKYVELTTMVNDTSAQNTDDTNKESDVTETTNPVAGNSTTMKNFSFVLSNPGSDAPDVKFTGKMPANLSVVPHEENTIKSAEILGTNFQMSFFEHYEDFWGTFDSFTEIDTANLGKLAFVENVGSTANYQYQKKYVSMNEFFKTEGQCESMGELVNAPCGPNMIYVTENNATKYLFVVSCNTNSQADFQTCHDIVKSIKFEEVN</sequence>
<gene>
    <name evidence="3" type="ORF">KC660_02105</name>
</gene>
<dbReference type="EMBL" id="JAGQLG010000076">
    <property type="protein sequence ID" value="MCA9382180.1"/>
    <property type="molecule type" value="Genomic_DNA"/>
</dbReference>
<accession>A0A955L3D3</accession>
<evidence type="ECO:0000256" key="1">
    <source>
        <dbReference type="SAM" id="MobiDB-lite"/>
    </source>
</evidence>
<organism evidence="3 4">
    <name type="scientific">Candidatus Dojkabacteria bacterium</name>
    <dbReference type="NCBI Taxonomy" id="2099670"/>
    <lineage>
        <taxon>Bacteria</taxon>
        <taxon>Candidatus Dojkabacteria</taxon>
    </lineage>
</organism>
<feature type="transmembrane region" description="Helical" evidence="2">
    <location>
        <begin position="28"/>
        <end position="48"/>
    </location>
</feature>
<keyword evidence="2" id="KW-0812">Transmembrane</keyword>
<evidence type="ECO:0000313" key="4">
    <source>
        <dbReference type="Proteomes" id="UP000782843"/>
    </source>
</evidence>
<dbReference type="Proteomes" id="UP000782843">
    <property type="component" value="Unassembled WGS sequence"/>
</dbReference>
<proteinExistence type="predicted"/>
<name>A0A955L3D3_9BACT</name>